<gene>
    <name evidence="2" type="ORF">PHAECO_LOCUS3264</name>
</gene>
<name>A0A9N9SDG2_PHACE</name>
<feature type="coiled-coil region" evidence="1">
    <location>
        <begin position="194"/>
        <end position="228"/>
    </location>
</feature>
<proteinExistence type="predicted"/>
<evidence type="ECO:0000313" key="2">
    <source>
        <dbReference type="EMBL" id="CAG9815516.1"/>
    </source>
</evidence>
<dbReference type="AlphaFoldDB" id="A0A9N9SDG2"/>
<organism evidence="2 3">
    <name type="scientific">Phaedon cochleariae</name>
    <name type="common">Mustard beetle</name>
    <dbReference type="NCBI Taxonomy" id="80249"/>
    <lineage>
        <taxon>Eukaryota</taxon>
        <taxon>Metazoa</taxon>
        <taxon>Ecdysozoa</taxon>
        <taxon>Arthropoda</taxon>
        <taxon>Hexapoda</taxon>
        <taxon>Insecta</taxon>
        <taxon>Pterygota</taxon>
        <taxon>Neoptera</taxon>
        <taxon>Endopterygota</taxon>
        <taxon>Coleoptera</taxon>
        <taxon>Polyphaga</taxon>
        <taxon>Cucujiformia</taxon>
        <taxon>Chrysomeloidea</taxon>
        <taxon>Chrysomelidae</taxon>
        <taxon>Chrysomelinae</taxon>
        <taxon>Chrysomelini</taxon>
        <taxon>Phaedon</taxon>
    </lineage>
</organism>
<dbReference type="OrthoDB" id="6773773at2759"/>
<reference evidence="2" key="1">
    <citation type="submission" date="2022-01" db="EMBL/GenBank/DDBJ databases">
        <authorList>
            <person name="King R."/>
        </authorList>
    </citation>
    <scope>NUCLEOTIDE SEQUENCE</scope>
</reference>
<keyword evidence="3" id="KW-1185">Reference proteome</keyword>
<evidence type="ECO:0000313" key="3">
    <source>
        <dbReference type="Proteomes" id="UP001153737"/>
    </source>
</evidence>
<dbReference type="Proteomes" id="UP001153737">
    <property type="component" value="Chromosome 12"/>
</dbReference>
<protein>
    <submittedName>
        <fullName evidence="2">Uncharacterized protein</fullName>
    </submittedName>
</protein>
<accession>A0A9N9SDG2</accession>
<reference evidence="2" key="2">
    <citation type="submission" date="2022-10" db="EMBL/GenBank/DDBJ databases">
        <authorList>
            <consortium name="ENA_rothamsted_submissions"/>
            <consortium name="culmorum"/>
            <person name="King R."/>
        </authorList>
    </citation>
    <scope>NUCLEOTIDE SEQUENCE</scope>
</reference>
<sequence>MEAPFTCCKTKECPNVCCMQCLNIFHFSCLNRTQRMTKIKGHKIIRSQECARQKESNDDQLNKLFEEVGKLKDDIKTKNGHLKELEVGVVNTRNLKDEINNLHKENRQKDVYIQRLKRVSISFEEDVFSAEQNYIKKLDEQKQTIAELNKEPIKQTELNRHLMTEVDSKSAVEEWLQKNLHDLKISKQNMLKVIESFSQENELFTTELRELRNKNDIIETKSERTSNTIGDEILGTER</sequence>
<keyword evidence="1" id="KW-0175">Coiled coil</keyword>
<evidence type="ECO:0000256" key="1">
    <source>
        <dbReference type="SAM" id="Coils"/>
    </source>
</evidence>
<dbReference type="EMBL" id="OU896718">
    <property type="protein sequence ID" value="CAG9815516.1"/>
    <property type="molecule type" value="Genomic_DNA"/>
</dbReference>